<protein>
    <submittedName>
        <fullName evidence="1">Uncharacterized protein</fullName>
    </submittedName>
</protein>
<name>A0A803PK86_CANSA</name>
<dbReference type="Gramene" id="evm.model.05.1156">
    <property type="protein sequence ID" value="cds.evm.model.05.1156"/>
    <property type="gene ID" value="evm.TU.05.1156"/>
</dbReference>
<evidence type="ECO:0000313" key="1">
    <source>
        <dbReference type="EnsemblPlants" id="cds.evm.model.05.1156"/>
    </source>
</evidence>
<dbReference type="PANTHER" id="PTHR34835">
    <property type="entry name" value="OS07G0283600 PROTEIN-RELATED"/>
    <property type="match status" value="1"/>
</dbReference>
<reference evidence="1" key="1">
    <citation type="submission" date="2018-11" db="EMBL/GenBank/DDBJ databases">
        <authorList>
            <person name="Grassa J C."/>
        </authorList>
    </citation>
    <scope>NUCLEOTIDE SEQUENCE [LARGE SCALE GENOMIC DNA]</scope>
</reference>
<keyword evidence="2" id="KW-1185">Reference proteome</keyword>
<dbReference type="PANTHER" id="PTHR34835:SF34">
    <property type="entry name" value="OS08G0555500 PROTEIN"/>
    <property type="match status" value="1"/>
</dbReference>
<proteinExistence type="predicted"/>
<dbReference type="Proteomes" id="UP000596661">
    <property type="component" value="Chromosome 5"/>
</dbReference>
<dbReference type="EnsemblPlants" id="evm.model.05.1156">
    <property type="protein sequence ID" value="cds.evm.model.05.1156"/>
    <property type="gene ID" value="evm.TU.05.1156"/>
</dbReference>
<sequence>MKRKRGVGKLGAFCQKDLAGDNIEVEKSQGCEKKVLGCSPRKQATNIVTRSSLERISRVVHKLSVAQKTKVQEIGFGAYLREDFPAMCTSLANILVKRVDVDNNCLNLCGKSYPIFASIFKEVMALPDGPIVINEKLKVPNCELKLKIMGNKSCIEFSYLEGQLLESTVADDYFTALFVLVVVAACLVPGSGNKLCTNSINCVLDSSQISQYNWATHCFWNLEVDRTSNKQSGKEGGPSCSCDDALKMVNGSLEAISVLMVNLPDQIRIVVAEELKKVLETNDS</sequence>
<dbReference type="AlphaFoldDB" id="A0A803PK86"/>
<reference evidence="1" key="2">
    <citation type="submission" date="2021-03" db="UniProtKB">
        <authorList>
            <consortium name="EnsemblPlants"/>
        </authorList>
    </citation>
    <scope>IDENTIFICATION</scope>
</reference>
<dbReference type="OMA" id="LMISHEY"/>
<organism evidence="1 2">
    <name type="scientific">Cannabis sativa</name>
    <name type="common">Hemp</name>
    <name type="synonym">Marijuana</name>
    <dbReference type="NCBI Taxonomy" id="3483"/>
    <lineage>
        <taxon>Eukaryota</taxon>
        <taxon>Viridiplantae</taxon>
        <taxon>Streptophyta</taxon>
        <taxon>Embryophyta</taxon>
        <taxon>Tracheophyta</taxon>
        <taxon>Spermatophyta</taxon>
        <taxon>Magnoliopsida</taxon>
        <taxon>eudicotyledons</taxon>
        <taxon>Gunneridae</taxon>
        <taxon>Pentapetalae</taxon>
        <taxon>rosids</taxon>
        <taxon>fabids</taxon>
        <taxon>Rosales</taxon>
        <taxon>Cannabaceae</taxon>
        <taxon>Cannabis</taxon>
    </lineage>
</organism>
<evidence type="ECO:0000313" key="2">
    <source>
        <dbReference type="Proteomes" id="UP000596661"/>
    </source>
</evidence>
<accession>A0A803PK86</accession>
<dbReference type="EMBL" id="UZAU01000499">
    <property type="status" value="NOT_ANNOTATED_CDS"/>
    <property type="molecule type" value="Genomic_DNA"/>
</dbReference>